<organism evidence="6">
    <name type="scientific">hydrothermal vent metagenome</name>
    <dbReference type="NCBI Taxonomy" id="652676"/>
    <lineage>
        <taxon>unclassified sequences</taxon>
        <taxon>metagenomes</taxon>
        <taxon>ecological metagenomes</taxon>
    </lineage>
</organism>
<dbReference type="InterPro" id="IPR036388">
    <property type="entry name" value="WH-like_DNA-bd_sf"/>
</dbReference>
<feature type="transmembrane region" description="Helical" evidence="4">
    <location>
        <begin position="80"/>
        <end position="100"/>
    </location>
</feature>
<dbReference type="CDD" id="cd06170">
    <property type="entry name" value="LuxR_C_like"/>
    <property type="match status" value="1"/>
</dbReference>
<dbReference type="Pfam" id="PF00196">
    <property type="entry name" value="GerE"/>
    <property type="match status" value="1"/>
</dbReference>
<evidence type="ECO:0000256" key="4">
    <source>
        <dbReference type="SAM" id="Phobius"/>
    </source>
</evidence>
<dbReference type="PROSITE" id="PS50043">
    <property type="entry name" value="HTH_LUXR_2"/>
    <property type="match status" value="1"/>
</dbReference>
<keyword evidence="4" id="KW-0812">Transmembrane</keyword>
<dbReference type="SMART" id="SM00421">
    <property type="entry name" value="HTH_LUXR"/>
    <property type="match status" value="1"/>
</dbReference>
<protein>
    <recommendedName>
        <fullName evidence="5">HTH luxR-type domain-containing protein</fullName>
    </recommendedName>
</protein>
<gene>
    <name evidence="6" type="ORF">MNBD_ACTINO01-374</name>
</gene>
<dbReference type="AlphaFoldDB" id="A0A3B0TB34"/>
<dbReference type="Gene3D" id="1.10.10.10">
    <property type="entry name" value="Winged helix-like DNA-binding domain superfamily/Winged helix DNA-binding domain"/>
    <property type="match status" value="1"/>
</dbReference>
<dbReference type="GO" id="GO:0003677">
    <property type="term" value="F:DNA binding"/>
    <property type="evidence" value="ECO:0007669"/>
    <property type="project" value="UniProtKB-KW"/>
</dbReference>
<evidence type="ECO:0000256" key="3">
    <source>
        <dbReference type="ARBA" id="ARBA00023163"/>
    </source>
</evidence>
<dbReference type="PANTHER" id="PTHR44688:SF16">
    <property type="entry name" value="DNA-BINDING TRANSCRIPTIONAL ACTIVATOR DEVR_DOSR"/>
    <property type="match status" value="1"/>
</dbReference>
<accession>A0A3B0TB34</accession>
<dbReference type="PANTHER" id="PTHR44688">
    <property type="entry name" value="DNA-BINDING TRANSCRIPTIONAL ACTIVATOR DEVR_DOSR"/>
    <property type="match status" value="1"/>
</dbReference>
<evidence type="ECO:0000256" key="1">
    <source>
        <dbReference type="ARBA" id="ARBA00023015"/>
    </source>
</evidence>
<dbReference type="PRINTS" id="PR00038">
    <property type="entry name" value="HTHLUXR"/>
</dbReference>
<keyword evidence="3" id="KW-0804">Transcription</keyword>
<feature type="domain" description="HTH luxR-type" evidence="5">
    <location>
        <begin position="125"/>
        <end position="191"/>
    </location>
</feature>
<feature type="transmembrane region" description="Helical" evidence="4">
    <location>
        <begin position="40"/>
        <end position="60"/>
    </location>
</feature>
<dbReference type="InterPro" id="IPR000792">
    <property type="entry name" value="Tscrpt_reg_LuxR_C"/>
</dbReference>
<feature type="transmembrane region" description="Helical" evidence="4">
    <location>
        <begin position="6"/>
        <end position="28"/>
    </location>
</feature>
<reference evidence="6" key="1">
    <citation type="submission" date="2018-06" db="EMBL/GenBank/DDBJ databases">
        <authorList>
            <person name="Zhirakovskaya E."/>
        </authorList>
    </citation>
    <scope>NUCLEOTIDE SEQUENCE</scope>
</reference>
<dbReference type="InterPro" id="IPR016032">
    <property type="entry name" value="Sig_transdc_resp-reg_C-effctor"/>
</dbReference>
<keyword evidence="4" id="KW-1133">Transmembrane helix</keyword>
<keyword evidence="2" id="KW-0238">DNA-binding</keyword>
<evidence type="ECO:0000259" key="5">
    <source>
        <dbReference type="PROSITE" id="PS50043"/>
    </source>
</evidence>
<proteinExistence type="predicted"/>
<dbReference type="EMBL" id="UOEI01000388">
    <property type="protein sequence ID" value="VAW04226.1"/>
    <property type="molecule type" value="Genomic_DNA"/>
</dbReference>
<name>A0A3B0TB34_9ZZZZ</name>
<dbReference type="SUPFAM" id="SSF46894">
    <property type="entry name" value="C-terminal effector domain of the bipartite response regulators"/>
    <property type="match status" value="1"/>
</dbReference>
<dbReference type="GO" id="GO:0006355">
    <property type="term" value="P:regulation of DNA-templated transcription"/>
    <property type="evidence" value="ECO:0007669"/>
    <property type="project" value="InterPro"/>
</dbReference>
<keyword evidence="4" id="KW-0472">Membrane</keyword>
<evidence type="ECO:0000313" key="6">
    <source>
        <dbReference type="EMBL" id="VAW04226.1"/>
    </source>
</evidence>
<evidence type="ECO:0000256" key="2">
    <source>
        <dbReference type="ARBA" id="ARBA00023125"/>
    </source>
</evidence>
<keyword evidence="1" id="KW-0805">Transcription regulation</keyword>
<sequence length="199" mass="21675">MISPVLLFGLIFINAVLLALLGLSALTAVRRGETPILRDLALVVSVVCAVLFVGSLDRLGIQAARAGWVPDAVREFVFGYWDYVQAAVSMIVGIWAIRFVRKVEYPLIRAERMVEILAGHIPLSVSVSELELTARELEVLNVMVTGLITDREIAAALYIAPATVGTHVHNILKKAGLHNRNELLLIGGLESIQEKQGSQ</sequence>